<dbReference type="Proteomes" id="UP000197679">
    <property type="component" value="Chromosome"/>
</dbReference>
<accession>A0A218NNS9</accession>
<proteinExistence type="predicted"/>
<dbReference type="AlphaFoldDB" id="A0A218NNS9"/>
<protein>
    <submittedName>
        <fullName evidence="1">Uncharacterized protein</fullName>
    </submittedName>
</protein>
<evidence type="ECO:0000313" key="1">
    <source>
        <dbReference type="EMBL" id="ASI14138.1"/>
    </source>
</evidence>
<dbReference type="KEGG" id="marh:Mia14_0853"/>
<gene>
    <name evidence="1" type="ORF">Mia14_0853</name>
</gene>
<dbReference type="GeneID" id="43457935"/>
<evidence type="ECO:0000313" key="2">
    <source>
        <dbReference type="Proteomes" id="UP000197679"/>
    </source>
</evidence>
<organism evidence="1 2">
    <name type="scientific">Candidatus Mancarchaeum acidiphilum</name>
    <dbReference type="NCBI Taxonomy" id="1920749"/>
    <lineage>
        <taxon>Archaea</taxon>
        <taxon>Candidatus Micrarchaeota</taxon>
        <taxon>Candidatus Mancarchaeum</taxon>
    </lineage>
</organism>
<keyword evidence="2" id="KW-1185">Reference proteome</keyword>
<dbReference type="RefSeq" id="WP_157891466.1">
    <property type="nucleotide sequence ID" value="NZ_CP019964.1"/>
</dbReference>
<reference evidence="1 2" key="1">
    <citation type="journal article" date="2017" name="Nat. Commun.">
        <title>'ARMAN' archaea depend on association with euryarchaeal host in culture and in situ.</title>
        <authorList>
            <person name="Golyshina O."/>
            <person name="Toshchakov S."/>
            <person name="Makarova K."/>
            <person name="Gavrilov S."/>
            <person name="Korzhenkov A."/>
            <person name="La Cono V."/>
            <person name="Arcadi E."/>
            <person name="Nechitaylo T."/>
            <person name="Ferrer M."/>
            <person name="Kublanov I."/>
            <person name="Wolf Y."/>
            <person name="Yakimov M."/>
            <person name="Golyshin P."/>
            <person name="Slesarev A."/>
            <person name="Kozyavkin S."/>
        </authorList>
    </citation>
    <scope>NUCLEOTIDE SEQUENCE [LARGE SCALE GENOMIC DNA]</scope>
    <source>
        <strain evidence="1 2">Mia14</strain>
    </source>
</reference>
<dbReference type="EMBL" id="CP019964">
    <property type="protein sequence ID" value="ASI14138.1"/>
    <property type="molecule type" value="Genomic_DNA"/>
</dbReference>
<sequence>MDKKDVENLMNAIKMTVNVVKNEFDVLEGIDKKDPKKTLDSISKAIDDFLTDLKGFK</sequence>
<name>A0A218NNS9_9ARCH</name>